<dbReference type="InParanoid" id="A0A1Y2ENE3"/>
<feature type="region of interest" description="Disordered" evidence="1">
    <location>
        <begin position="62"/>
        <end position="86"/>
    </location>
</feature>
<dbReference type="Proteomes" id="UP000193467">
    <property type="component" value="Unassembled WGS sequence"/>
</dbReference>
<evidence type="ECO:0000313" key="2">
    <source>
        <dbReference type="EMBL" id="ORY73090.1"/>
    </source>
</evidence>
<dbReference type="OrthoDB" id="10039103at2759"/>
<sequence length="86" mass="8753">MASNTSNTNSESIADTLSNAANFVAHSAQEIVSGASKEANKEVAKDASAPVADRVSAAFRAAGDKVDEASAGAKADAYKEVEEAKH</sequence>
<protein>
    <submittedName>
        <fullName evidence="2">Grg1 protein</fullName>
    </submittedName>
</protein>
<gene>
    <name evidence="2" type="ORF">BCR35DRAFT_151836</name>
</gene>
<keyword evidence="3" id="KW-1185">Reference proteome</keyword>
<dbReference type="InterPro" id="IPR020100">
    <property type="entry name" value="Glc-repressible_Grg1"/>
</dbReference>
<comment type="caution">
    <text evidence="2">The sequence shown here is derived from an EMBL/GenBank/DDBJ whole genome shotgun (WGS) entry which is preliminary data.</text>
</comment>
<dbReference type="EMBL" id="MCGR01000048">
    <property type="protein sequence ID" value="ORY73090.1"/>
    <property type="molecule type" value="Genomic_DNA"/>
</dbReference>
<accession>A0A1Y2ENE3</accession>
<dbReference type="Pfam" id="PF11034">
    <property type="entry name" value="Grg1"/>
    <property type="match status" value="1"/>
</dbReference>
<dbReference type="AlphaFoldDB" id="A0A1Y2ENE3"/>
<reference evidence="2 3" key="1">
    <citation type="submission" date="2016-07" db="EMBL/GenBank/DDBJ databases">
        <title>Pervasive Adenine N6-methylation of Active Genes in Fungi.</title>
        <authorList>
            <consortium name="DOE Joint Genome Institute"/>
            <person name="Mondo S.J."/>
            <person name="Dannebaum R.O."/>
            <person name="Kuo R.C."/>
            <person name="Labutti K."/>
            <person name="Haridas S."/>
            <person name="Kuo A."/>
            <person name="Salamov A."/>
            <person name="Ahrendt S.R."/>
            <person name="Lipzen A."/>
            <person name="Sullivan W."/>
            <person name="Andreopoulos W.B."/>
            <person name="Clum A."/>
            <person name="Lindquist E."/>
            <person name="Daum C."/>
            <person name="Ramamoorthy G.K."/>
            <person name="Gryganskyi A."/>
            <person name="Culley D."/>
            <person name="Magnuson J.K."/>
            <person name="James T.Y."/>
            <person name="O'Malley M.A."/>
            <person name="Stajich J.E."/>
            <person name="Spatafora J.W."/>
            <person name="Visel A."/>
            <person name="Grigoriev I.V."/>
        </authorList>
    </citation>
    <scope>NUCLEOTIDE SEQUENCE [LARGE SCALE GENOMIC DNA]</scope>
    <source>
        <strain evidence="2 3">62-1032</strain>
    </source>
</reference>
<organism evidence="2 3">
    <name type="scientific">Leucosporidium creatinivorum</name>
    <dbReference type="NCBI Taxonomy" id="106004"/>
    <lineage>
        <taxon>Eukaryota</taxon>
        <taxon>Fungi</taxon>
        <taxon>Dikarya</taxon>
        <taxon>Basidiomycota</taxon>
        <taxon>Pucciniomycotina</taxon>
        <taxon>Microbotryomycetes</taxon>
        <taxon>Leucosporidiales</taxon>
        <taxon>Leucosporidium</taxon>
    </lineage>
</organism>
<proteinExistence type="predicted"/>
<name>A0A1Y2ENE3_9BASI</name>
<dbReference type="PANTHER" id="PTHR38789">
    <property type="entry name" value="REPRESSIBLE PROTEIN GRG1, PUTATIVE (AFU_ORTHOLOGUE AFUA_5G14210)-RELATED"/>
    <property type="match status" value="1"/>
</dbReference>
<evidence type="ECO:0000313" key="3">
    <source>
        <dbReference type="Proteomes" id="UP000193467"/>
    </source>
</evidence>
<dbReference type="PANTHER" id="PTHR38789:SF1">
    <property type="entry name" value="GLUCOSE-REPRESSIBLE GENE PROTEIN-RELATED"/>
    <property type="match status" value="1"/>
</dbReference>
<feature type="compositionally biased region" description="Basic and acidic residues" evidence="1">
    <location>
        <begin position="76"/>
        <end position="86"/>
    </location>
</feature>
<evidence type="ECO:0000256" key="1">
    <source>
        <dbReference type="SAM" id="MobiDB-lite"/>
    </source>
</evidence>